<feature type="transmembrane region" description="Helical" evidence="1">
    <location>
        <begin position="63"/>
        <end position="80"/>
    </location>
</feature>
<accession>F6D6Q6</accession>
<dbReference type="KEGG" id="mew:MSWAN_1323"/>
<protein>
    <recommendedName>
        <fullName evidence="4">Membrane-bound metal-dependent hydrolase</fullName>
    </recommendedName>
</protein>
<dbReference type="AlphaFoldDB" id="F6D6Q6"/>
<dbReference type="eggNOG" id="arCOG02856">
    <property type="taxonomic scope" value="Archaea"/>
</dbReference>
<dbReference type="STRING" id="868131.MSWAN_1323"/>
<name>F6D6Q6_METPW</name>
<evidence type="ECO:0000313" key="2">
    <source>
        <dbReference type="EMBL" id="AEG18339.1"/>
    </source>
</evidence>
<dbReference type="HOGENOM" id="CLU_134822_0_0_2"/>
<dbReference type="GeneID" id="10668828"/>
<dbReference type="Proteomes" id="UP000009231">
    <property type="component" value="Chromosome"/>
</dbReference>
<keyword evidence="1" id="KW-0812">Transmembrane</keyword>
<keyword evidence="3" id="KW-1185">Reference proteome</keyword>
<proteinExistence type="predicted"/>
<gene>
    <name evidence="2" type="ordered locus">MSWAN_1323</name>
</gene>
<evidence type="ECO:0000313" key="3">
    <source>
        <dbReference type="Proteomes" id="UP000009231"/>
    </source>
</evidence>
<feature type="transmembrane region" description="Helical" evidence="1">
    <location>
        <begin position="124"/>
        <end position="148"/>
    </location>
</feature>
<dbReference type="Pfam" id="PF04307">
    <property type="entry name" value="YdjM"/>
    <property type="match status" value="1"/>
</dbReference>
<dbReference type="EMBL" id="CP002772">
    <property type="protein sequence ID" value="AEG18339.1"/>
    <property type="molecule type" value="Genomic_DNA"/>
</dbReference>
<keyword evidence="1" id="KW-0472">Membrane</keyword>
<feature type="transmembrane region" description="Helical" evidence="1">
    <location>
        <begin position="87"/>
        <end position="104"/>
    </location>
</feature>
<sequence length="157" mass="17751">MPDWVTHIAAAWIICRLLRFKYTSFGPENTVLVMIGALVPDIVKFAMLFQAMGWNIWNFIEPIHLPVGSFTIAGLLSLLFHNKKTAFLMLSFGVVTHYILDLTLENVNNGIYLFYPFNWGSWQLGLTTSADYNVTAVVLALALGVYLVGRYTDKNRT</sequence>
<dbReference type="OrthoDB" id="241062at2157"/>
<dbReference type="InterPro" id="IPR007404">
    <property type="entry name" value="YdjM-like"/>
</dbReference>
<feature type="transmembrane region" description="Helical" evidence="1">
    <location>
        <begin position="31"/>
        <end position="57"/>
    </location>
</feature>
<dbReference type="RefSeq" id="WP_013825840.1">
    <property type="nucleotide sequence ID" value="NC_015574.1"/>
</dbReference>
<evidence type="ECO:0008006" key="4">
    <source>
        <dbReference type="Google" id="ProtNLM"/>
    </source>
</evidence>
<organism evidence="2 3">
    <name type="scientific">Methanobacterium paludis (strain DSM 25820 / JCM 18151 / SWAN1)</name>
    <dbReference type="NCBI Taxonomy" id="868131"/>
    <lineage>
        <taxon>Archaea</taxon>
        <taxon>Methanobacteriati</taxon>
        <taxon>Methanobacteriota</taxon>
        <taxon>Methanomada group</taxon>
        <taxon>Methanobacteria</taxon>
        <taxon>Methanobacteriales</taxon>
        <taxon>Methanobacteriaceae</taxon>
        <taxon>Methanobacterium</taxon>
    </lineage>
</organism>
<reference evidence="2 3" key="1">
    <citation type="journal article" date="2014" name="Int. J. Syst. Evol. Microbiol.">
        <title>Methanobacterium paludis sp. nov. and a novel strain of Methanobacterium lacus isolated from northern peatlands.</title>
        <authorList>
            <person name="Cadillo-Quiroz H."/>
            <person name="Brauer S.L."/>
            <person name="Goodson N."/>
            <person name="Yavitt J.B."/>
            <person name="Zinder S.H."/>
        </authorList>
    </citation>
    <scope>NUCLEOTIDE SEQUENCE [LARGE SCALE GENOMIC DNA]</scope>
    <source>
        <strain evidence="3">DSM 25820 / JCM 18151 / SWAN1</strain>
    </source>
</reference>
<keyword evidence="1" id="KW-1133">Transmembrane helix</keyword>
<evidence type="ECO:0000256" key="1">
    <source>
        <dbReference type="SAM" id="Phobius"/>
    </source>
</evidence>